<gene>
    <name evidence="2" type="ORF">BS637_01275</name>
    <name evidence="3" type="ORF">BS638_05185</name>
</gene>
<accession>A0A1S9IDZ8</accession>
<sequence length="268" mass="31109">MNMKESGFTGFQLKIIGLILMIFDHIYEMFAFTNNIPLPFKWVGRIVAPIFIFMAVEGFVHTKNRKKYAGRLYIGGVLMNLGNLLIQKYFQRTDSFGLMNNIFATLFMIVIYLSIVEYLGKAMKEKNTLRIFKGIILFILPIVIGTIILMNIEIPGMRYVFFVIPTPILVEGGPVFILLGIIMYLFRDKKKVLIIIYSILSIVIMLTGGDTSIHGFLFSNYQWMMIFAVPLLYLYNGKKGRGMKYLFYVFYPAHIYIFYIISVYIMKK</sequence>
<keyword evidence="1" id="KW-0812">Transmembrane</keyword>
<feature type="transmembrane region" description="Helical" evidence="1">
    <location>
        <begin position="131"/>
        <end position="152"/>
    </location>
</feature>
<keyword evidence="1" id="KW-0472">Membrane</keyword>
<proteinExistence type="predicted"/>
<feature type="transmembrane region" description="Helical" evidence="1">
    <location>
        <begin position="245"/>
        <end position="266"/>
    </location>
</feature>
<dbReference type="STRING" id="1962263.BS637_01275"/>
<dbReference type="EMBL" id="MRAE01000008">
    <property type="protein sequence ID" value="OOO68534.1"/>
    <property type="molecule type" value="Genomic_DNA"/>
</dbReference>
<protein>
    <submittedName>
        <fullName evidence="3">Conjugal transfer protein TraX</fullName>
    </submittedName>
</protein>
<keyword evidence="4" id="KW-1185">Reference proteome</keyword>
<feature type="transmembrane region" description="Helical" evidence="1">
    <location>
        <begin position="158"/>
        <end position="185"/>
    </location>
</feature>
<feature type="transmembrane region" description="Helical" evidence="1">
    <location>
        <begin position="215"/>
        <end position="233"/>
    </location>
</feature>
<dbReference type="Proteomes" id="UP000190256">
    <property type="component" value="Unassembled WGS sequence"/>
</dbReference>
<evidence type="ECO:0000313" key="2">
    <source>
        <dbReference type="EMBL" id="OOO63688.1"/>
    </source>
</evidence>
<feature type="transmembrane region" description="Helical" evidence="1">
    <location>
        <begin position="12"/>
        <end position="30"/>
    </location>
</feature>
<dbReference type="EMBL" id="MRAD01000001">
    <property type="protein sequence ID" value="OOO63688.1"/>
    <property type="molecule type" value="Genomic_DNA"/>
</dbReference>
<feature type="transmembrane region" description="Helical" evidence="1">
    <location>
        <begin position="72"/>
        <end position="90"/>
    </location>
</feature>
<dbReference type="InterPro" id="IPR008875">
    <property type="entry name" value="TraX"/>
</dbReference>
<reference evidence="2 4" key="1">
    <citation type="submission" date="2016-12" db="EMBL/GenBank/DDBJ databases">
        <title>Clostridium tepidum sp. nov., a close relative of Clostridium sporogenes and Clostridium botulinum Group I.</title>
        <authorList>
            <person name="Dobritsa A.P."/>
            <person name="Kutumbaka K."/>
            <person name="Werner K."/>
            <person name="Samadpour M."/>
        </authorList>
    </citation>
    <scope>NUCLEOTIDE SEQUENCE [LARGE SCALE GENOMIC DNA]</scope>
    <source>
        <strain evidence="2 4">PE</strain>
    </source>
</reference>
<dbReference type="Proteomes" id="UP000190206">
    <property type="component" value="Unassembled WGS sequence"/>
</dbReference>
<feature type="transmembrane region" description="Helical" evidence="1">
    <location>
        <begin position="192"/>
        <end position="209"/>
    </location>
</feature>
<keyword evidence="1" id="KW-1133">Transmembrane helix</keyword>
<evidence type="ECO:0000256" key="1">
    <source>
        <dbReference type="SAM" id="Phobius"/>
    </source>
</evidence>
<dbReference type="AlphaFoldDB" id="A0A1S9IDZ8"/>
<evidence type="ECO:0000313" key="3">
    <source>
        <dbReference type="EMBL" id="OOO68534.1"/>
    </source>
</evidence>
<dbReference type="Pfam" id="PF05857">
    <property type="entry name" value="TraX"/>
    <property type="match status" value="1"/>
</dbReference>
<reference evidence="3 5" key="2">
    <citation type="submission" date="2016-12" db="EMBL/GenBank/DDBJ databases">
        <title>Clostridium tepidum sp. nov., a close relative of Clostridium sporogenes and Clostridium botulinum Group I.</title>
        <authorList>
            <person name="Dobritsa A.P."/>
            <person name="Kutumbaka K.K."/>
            <person name="Werner K."/>
            <person name="Wiedmann M."/>
            <person name="Asmus A."/>
            <person name="Samadpour M."/>
        </authorList>
    </citation>
    <scope>NUCLEOTIDE SEQUENCE [LARGE SCALE GENOMIC DNA]</scope>
    <source>
        <strain evidence="3 5">IEH 97212</strain>
    </source>
</reference>
<name>A0A1S9IDZ8_9CLOT</name>
<evidence type="ECO:0000313" key="4">
    <source>
        <dbReference type="Proteomes" id="UP000190206"/>
    </source>
</evidence>
<comment type="caution">
    <text evidence="3">The sequence shown here is derived from an EMBL/GenBank/DDBJ whole genome shotgun (WGS) entry which is preliminary data.</text>
</comment>
<feature type="transmembrane region" description="Helical" evidence="1">
    <location>
        <begin position="42"/>
        <end position="60"/>
    </location>
</feature>
<evidence type="ECO:0000313" key="5">
    <source>
        <dbReference type="Proteomes" id="UP000190256"/>
    </source>
</evidence>
<organism evidence="3 5">
    <name type="scientific">Clostridium tepidum</name>
    <dbReference type="NCBI Taxonomy" id="1962263"/>
    <lineage>
        <taxon>Bacteria</taxon>
        <taxon>Bacillati</taxon>
        <taxon>Bacillota</taxon>
        <taxon>Clostridia</taxon>
        <taxon>Eubacteriales</taxon>
        <taxon>Clostridiaceae</taxon>
        <taxon>Clostridium</taxon>
    </lineage>
</organism>
<feature type="transmembrane region" description="Helical" evidence="1">
    <location>
        <begin position="102"/>
        <end position="119"/>
    </location>
</feature>